<dbReference type="InterPro" id="IPR036249">
    <property type="entry name" value="Thioredoxin-like_sf"/>
</dbReference>
<dbReference type="PANTHER" id="PTHR42852">
    <property type="entry name" value="THIOL:DISULFIDE INTERCHANGE PROTEIN DSBE"/>
    <property type="match status" value="1"/>
</dbReference>
<dbReference type="Pfam" id="PF00578">
    <property type="entry name" value="AhpC-TSA"/>
    <property type="match status" value="1"/>
</dbReference>
<dbReference type="PANTHER" id="PTHR42852:SF6">
    <property type="entry name" value="THIOL:DISULFIDE INTERCHANGE PROTEIN DSBE"/>
    <property type="match status" value="1"/>
</dbReference>
<dbReference type="InterPro" id="IPR050553">
    <property type="entry name" value="Thioredoxin_ResA/DsbE_sf"/>
</dbReference>
<protein>
    <submittedName>
        <fullName evidence="6">TlpA family protein disulfide reductase</fullName>
    </submittedName>
</protein>
<dbReference type="RefSeq" id="WP_377125890.1">
    <property type="nucleotide sequence ID" value="NZ_JBHUON010000008.1"/>
</dbReference>
<feature type="domain" description="Thioredoxin" evidence="5">
    <location>
        <begin position="234"/>
        <end position="375"/>
    </location>
</feature>
<dbReference type="SUPFAM" id="SSF52833">
    <property type="entry name" value="Thioredoxin-like"/>
    <property type="match status" value="1"/>
</dbReference>
<reference evidence="7" key="1">
    <citation type="journal article" date="2019" name="Int. J. Syst. Evol. Microbiol.">
        <title>The Global Catalogue of Microorganisms (GCM) 10K type strain sequencing project: providing services to taxonomists for standard genome sequencing and annotation.</title>
        <authorList>
            <consortium name="The Broad Institute Genomics Platform"/>
            <consortium name="The Broad Institute Genome Sequencing Center for Infectious Disease"/>
            <person name="Wu L."/>
            <person name="Ma J."/>
        </authorList>
    </citation>
    <scope>NUCLEOTIDE SEQUENCE [LARGE SCALE GENOMIC DNA]</scope>
    <source>
        <strain evidence="7">KCTC 52232</strain>
    </source>
</reference>
<evidence type="ECO:0000313" key="7">
    <source>
        <dbReference type="Proteomes" id="UP001597601"/>
    </source>
</evidence>
<dbReference type="InterPro" id="IPR013766">
    <property type="entry name" value="Thioredoxin_domain"/>
</dbReference>
<dbReference type="InterPro" id="IPR000866">
    <property type="entry name" value="AhpC/TSA"/>
</dbReference>
<evidence type="ECO:0000256" key="3">
    <source>
        <dbReference type="ARBA" id="ARBA00023157"/>
    </source>
</evidence>
<comment type="subcellular location">
    <subcellularLocation>
        <location evidence="1">Cell envelope</location>
    </subcellularLocation>
</comment>
<organism evidence="6 7">
    <name type="scientific">Mucilaginibacter antarcticus</name>
    <dbReference type="NCBI Taxonomy" id="1855725"/>
    <lineage>
        <taxon>Bacteria</taxon>
        <taxon>Pseudomonadati</taxon>
        <taxon>Bacteroidota</taxon>
        <taxon>Sphingobacteriia</taxon>
        <taxon>Sphingobacteriales</taxon>
        <taxon>Sphingobacteriaceae</taxon>
        <taxon>Mucilaginibacter</taxon>
    </lineage>
</organism>
<evidence type="ECO:0000256" key="4">
    <source>
        <dbReference type="ARBA" id="ARBA00023284"/>
    </source>
</evidence>
<evidence type="ECO:0000313" key="6">
    <source>
        <dbReference type="EMBL" id="MFD2864784.1"/>
    </source>
</evidence>
<sequence>MKRTFITLFQVLIINYCFGQSVDTAAVHILHQSFEKLAAIKDLSYSVIKNDTMVRAGRQTQFTKTEVQGNIKKDSYQHFRFYDGAEWLVRNDTVYNKGSGSAAITYRTGWTEHEILAYTPQVILGAKPQTLTNDNASLKFFSVAGDFYVIDIIFNMNYNSTEVISKRYFTRIWINKTNLLPTRRLMYSKRLESGKEAIDIYDFKLTINNPGIDGYNPSQFFIAQISKQPEPETLKPGDFAPKFSATDVRTGKPISLAALKNKVVVLDFWYLSCMPCRELMSKMERLHNQFKGKAVAIIGINFTDTSPKQINKYLKSKQITYQQYYKAQQAKLDFKVYAAPTTMVIGKDGKIKWIEVGMAEDTESHLAQAIKTELAINIKQHNY</sequence>
<evidence type="ECO:0000259" key="5">
    <source>
        <dbReference type="PROSITE" id="PS51352"/>
    </source>
</evidence>
<dbReference type="Proteomes" id="UP001597601">
    <property type="component" value="Unassembled WGS sequence"/>
</dbReference>
<dbReference type="EMBL" id="JBHUON010000008">
    <property type="protein sequence ID" value="MFD2864784.1"/>
    <property type="molecule type" value="Genomic_DNA"/>
</dbReference>
<dbReference type="Gene3D" id="3.40.30.10">
    <property type="entry name" value="Glutaredoxin"/>
    <property type="match status" value="1"/>
</dbReference>
<keyword evidence="7" id="KW-1185">Reference proteome</keyword>
<name>A0ABW5XP24_9SPHI</name>
<gene>
    <name evidence="6" type="ORF">ACFSYC_08805</name>
</gene>
<keyword evidence="3" id="KW-1015">Disulfide bond</keyword>
<keyword evidence="2" id="KW-0201">Cytochrome c-type biogenesis</keyword>
<accession>A0ABW5XP24</accession>
<dbReference type="PROSITE" id="PS51352">
    <property type="entry name" value="THIOREDOXIN_2"/>
    <property type="match status" value="1"/>
</dbReference>
<dbReference type="CDD" id="cd02966">
    <property type="entry name" value="TlpA_like_family"/>
    <property type="match status" value="1"/>
</dbReference>
<comment type="caution">
    <text evidence="6">The sequence shown here is derived from an EMBL/GenBank/DDBJ whole genome shotgun (WGS) entry which is preliminary data.</text>
</comment>
<proteinExistence type="predicted"/>
<evidence type="ECO:0000256" key="1">
    <source>
        <dbReference type="ARBA" id="ARBA00004196"/>
    </source>
</evidence>
<evidence type="ECO:0000256" key="2">
    <source>
        <dbReference type="ARBA" id="ARBA00022748"/>
    </source>
</evidence>
<keyword evidence="4" id="KW-0676">Redox-active center</keyword>